<dbReference type="Pfam" id="PF00026">
    <property type="entry name" value="Asp"/>
    <property type="match status" value="1"/>
</dbReference>
<comment type="similarity">
    <text evidence="1 6">Belongs to the peptidase A1 family.</text>
</comment>
<evidence type="ECO:0000313" key="9">
    <source>
        <dbReference type="EMBL" id="WOO82513.1"/>
    </source>
</evidence>
<gene>
    <name evidence="9" type="primary">CYM</name>
    <name evidence="9" type="ORF">LOC62_04G005998</name>
</gene>
<accession>A0AAF1BRQ9</accession>
<dbReference type="GO" id="GO:0006508">
    <property type="term" value="P:proteolysis"/>
    <property type="evidence" value="ECO:0007669"/>
    <property type="project" value="UniProtKB-KW"/>
</dbReference>
<dbReference type="InterPro" id="IPR001969">
    <property type="entry name" value="Aspartic_peptidase_AS"/>
</dbReference>
<dbReference type="AlphaFoldDB" id="A0AAF1BRQ9"/>
<evidence type="ECO:0000256" key="3">
    <source>
        <dbReference type="ARBA" id="ARBA00022750"/>
    </source>
</evidence>
<dbReference type="GeneID" id="87809225"/>
<dbReference type="InterPro" id="IPR021109">
    <property type="entry name" value="Peptidase_aspartic_dom_sf"/>
</dbReference>
<dbReference type="InterPro" id="IPR034164">
    <property type="entry name" value="Pepsin-like_dom"/>
</dbReference>
<keyword evidence="4 6" id="KW-0378">Hydrolase</keyword>
<keyword evidence="7" id="KW-0732">Signal</keyword>
<evidence type="ECO:0000256" key="4">
    <source>
        <dbReference type="ARBA" id="ARBA00022801"/>
    </source>
</evidence>
<keyword evidence="3 6" id="KW-0064">Aspartyl protease</keyword>
<evidence type="ECO:0000256" key="1">
    <source>
        <dbReference type="ARBA" id="ARBA00007447"/>
    </source>
</evidence>
<dbReference type="PROSITE" id="PS00141">
    <property type="entry name" value="ASP_PROTEASE"/>
    <property type="match status" value="1"/>
</dbReference>
<dbReference type="InterPro" id="IPR001461">
    <property type="entry name" value="Aspartic_peptidase_A1"/>
</dbReference>
<feature type="chain" id="PRO_5042058879" evidence="7">
    <location>
        <begin position="19"/>
        <end position="454"/>
    </location>
</feature>
<keyword evidence="10" id="KW-1185">Reference proteome</keyword>
<dbReference type="CDD" id="cd05471">
    <property type="entry name" value="pepsin_like"/>
    <property type="match status" value="1"/>
</dbReference>
<dbReference type="SUPFAM" id="SSF50630">
    <property type="entry name" value="Acid proteases"/>
    <property type="match status" value="1"/>
</dbReference>
<organism evidence="9 10">
    <name type="scientific">Vanrija pseudolonga</name>
    <dbReference type="NCBI Taxonomy" id="143232"/>
    <lineage>
        <taxon>Eukaryota</taxon>
        <taxon>Fungi</taxon>
        <taxon>Dikarya</taxon>
        <taxon>Basidiomycota</taxon>
        <taxon>Agaricomycotina</taxon>
        <taxon>Tremellomycetes</taxon>
        <taxon>Trichosporonales</taxon>
        <taxon>Trichosporonaceae</taxon>
        <taxon>Vanrija</taxon>
    </lineage>
</organism>
<feature type="active site" evidence="5">
    <location>
        <position position="93"/>
    </location>
</feature>
<protein>
    <submittedName>
        <fullName evidence="9">Chymosin</fullName>
    </submittedName>
</protein>
<dbReference type="Gene3D" id="2.40.70.10">
    <property type="entry name" value="Acid Proteases"/>
    <property type="match status" value="2"/>
</dbReference>
<evidence type="ECO:0000256" key="2">
    <source>
        <dbReference type="ARBA" id="ARBA00022670"/>
    </source>
</evidence>
<feature type="active site" evidence="5">
    <location>
        <position position="281"/>
    </location>
</feature>
<dbReference type="PANTHER" id="PTHR47966">
    <property type="entry name" value="BETA-SITE APP-CLEAVING ENZYME, ISOFORM A-RELATED"/>
    <property type="match status" value="1"/>
</dbReference>
<feature type="domain" description="Peptidase A1" evidence="8">
    <location>
        <begin position="75"/>
        <end position="394"/>
    </location>
</feature>
<dbReference type="GO" id="GO:0004190">
    <property type="term" value="F:aspartic-type endopeptidase activity"/>
    <property type="evidence" value="ECO:0007669"/>
    <property type="project" value="UniProtKB-KW"/>
</dbReference>
<dbReference type="RefSeq" id="XP_062628545.1">
    <property type="nucleotide sequence ID" value="XM_062772561.1"/>
</dbReference>
<reference evidence="9" key="1">
    <citation type="submission" date="2023-10" db="EMBL/GenBank/DDBJ databases">
        <authorList>
            <person name="Noh H."/>
        </authorList>
    </citation>
    <scope>NUCLEOTIDE SEQUENCE</scope>
    <source>
        <strain evidence="9">DUCC4014</strain>
    </source>
</reference>
<feature type="signal peptide" evidence="7">
    <location>
        <begin position="1"/>
        <end position="18"/>
    </location>
</feature>
<dbReference type="Proteomes" id="UP000827549">
    <property type="component" value="Chromosome 4"/>
</dbReference>
<keyword evidence="2 6" id="KW-0645">Protease</keyword>
<evidence type="ECO:0000256" key="7">
    <source>
        <dbReference type="SAM" id="SignalP"/>
    </source>
</evidence>
<name>A0AAF1BRQ9_9TREE</name>
<dbReference type="EMBL" id="CP086717">
    <property type="protein sequence ID" value="WOO82513.1"/>
    <property type="molecule type" value="Genomic_DNA"/>
</dbReference>
<evidence type="ECO:0000313" key="10">
    <source>
        <dbReference type="Proteomes" id="UP000827549"/>
    </source>
</evidence>
<dbReference type="PANTHER" id="PTHR47966:SF6">
    <property type="entry name" value="PEPTIDASE A1 DOMAIN-CONTAINING PROTEIN"/>
    <property type="match status" value="1"/>
</dbReference>
<dbReference type="PRINTS" id="PR00792">
    <property type="entry name" value="PEPSIN"/>
</dbReference>
<proteinExistence type="inferred from homology"/>
<dbReference type="InterPro" id="IPR033121">
    <property type="entry name" value="PEPTIDASE_A1"/>
</dbReference>
<sequence length="454" mass="48572">MLTTTAAVLVAAAALGTATTRPSPAVPRHDELKRSAPPVHLELKRTPISPTPLRRRDTTGIAQDLVLTNIVNNLYAASITIGTPPQEFQVHLDTGSTDMYVYDSDCHCDACSVAGETRYDRAQSSSFTDLGKTANITYGHGFTDGLWAKDVVTWGEMTVPAQSFVRALDTDDTYKPTNITGLMGLAWTDGSTGRETPFWQNMVSRWADQRFAFYLGPTNDRSREVKAGILTLGGVDTSLYTGEINYVKLASKGLWVVPLDGVKVNGSAALQPQSKVRAAIDTGTSLIATPHDDAAAIYAAIPGAALDTARSDDTLHVYSVPCDTSSVVSLTFNGVSYDIPLENFILPKDITNDPDRCTGAIQGNAKVGSWIVGDVFLRSVYSVFQYDPPAVGFATLAPGLQTKSPKVPDVTVFNPPLPDRKGSSGDRAADTEWRALAPWMLAPATIVIAGSGGW</sequence>
<evidence type="ECO:0000256" key="5">
    <source>
        <dbReference type="PIRSR" id="PIRSR601461-1"/>
    </source>
</evidence>
<evidence type="ECO:0000256" key="6">
    <source>
        <dbReference type="RuleBase" id="RU000454"/>
    </source>
</evidence>
<dbReference type="PROSITE" id="PS51767">
    <property type="entry name" value="PEPTIDASE_A1"/>
    <property type="match status" value="1"/>
</dbReference>
<dbReference type="FunFam" id="2.40.70.10:FF:000115">
    <property type="entry name" value="Lysosomal aspartic protease"/>
    <property type="match status" value="1"/>
</dbReference>
<evidence type="ECO:0000259" key="8">
    <source>
        <dbReference type="PROSITE" id="PS51767"/>
    </source>
</evidence>